<keyword evidence="4 6" id="KW-1133">Transmembrane helix</keyword>
<organism evidence="7 8">
    <name type="scientific">Strongyloides papillosus</name>
    <name type="common">Intestinal threadworm</name>
    <dbReference type="NCBI Taxonomy" id="174720"/>
    <lineage>
        <taxon>Eukaryota</taxon>
        <taxon>Metazoa</taxon>
        <taxon>Ecdysozoa</taxon>
        <taxon>Nematoda</taxon>
        <taxon>Chromadorea</taxon>
        <taxon>Rhabditida</taxon>
        <taxon>Tylenchina</taxon>
        <taxon>Panagrolaimomorpha</taxon>
        <taxon>Strongyloidoidea</taxon>
        <taxon>Strongyloididae</taxon>
        <taxon>Strongyloides</taxon>
    </lineage>
</organism>
<evidence type="ECO:0000313" key="8">
    <source>
        <dbReference type="WBParaSite" id="SPAL_0000820700.1"/>
    </source>
</evidence>
<keyword evidence="5 6" id="KW-0472">Membrane</keyword>
<comment type="similarity">
    <text evidence="2">Belongs to the UPF0057 (PMP3) family.</text>
</comment>
<evidence type="ECO:0000256" key="4">
    <source>
        <dbReference type="ARBA" id="ARBA00022989"/>
    </source>
</evidence>
<evidence type="ECO:0000256" key="6">
    <source>
        <dbReference type="SAM" id="Phobius"/>
    </source>
</evidence>
<evidence type="ECO:0000313" key="7">
    <source>
        <dbReference type="Proteomes" id="UP000046392"/>
    </source>
</evidence>
<evidence type="ECO:0000256" key="5">
    <source>
        <dbReference type="ARBA" id="ARBA00023136"/>
    </source>
</evidence>
<protein>
    <submittedName>
        <fullName evidence="8">G_PROTEIN_RECEP_F1_2 domain-containing protein</fullName>
    </submittedName>
</protein>
<feature type="transmembrane region" description="Helical" evidence="6">
    <location>
        <begin position="37"/>
        <end position="58"/>
    </location>
</feature>
<evidence type="ECO:0000256" key="3">
    <source>
        <dbReference type="ARBA" id="ARBA00022692"/>
    </source>
</evidence>
<dbReference type="STRING" id="174720.A0A0N5BQP5"/>
<dbReference type="AlphaFoldDB" id="A0A0N5BQP5"/>
<comment type="subcellular location">
    <subcellularLocation>
        <location evidence="1">Membrane</location>
    </subcellularLocation>
</comment>
<dbReference type="WBParaSite" id="SPAL_0000820700.1">
    <property type="protein sequence ID" value="SPAL_0000820700.1"/>
    <property type="gene ID" value="SPAL_0000820700"/>
</dbReference>
<feature type="transmembrane region" description="Helical" evidence="6">
    <location>
        <begin position="6"/>
        <end position="25"/>
    </location>
</feature>
<dbReference type="Pfam" id="PF01679">
    <property type="entry name" value="Pmp3"/>
    <property type="match status" value="1"/>
</dbReference>
<sequence>MVHSCLKGFFLFPIAIFLPPLAIFIDKGCGNQLFANCLLTLLFLIPGIINALLILYYFEDGNDYKRESFDRTVNINEDIHYQLKNYNIIESITVV</sequence>
<keyword evidence="7" id="KW-1185">Reference proteome</keyword>
<dbReference type="InterPro" id="IPR000612">
    <property type="entry name" value="PMP3"/>
</dbReference>
<proteinExistence type="inferred from homology"/>
<accession>A0A0N5BQP5</accession>
<evidence type="ECO:0000256" key="1">
    <source>
        <dbReference type="ARBA" id="ARBA00004370"/>
    </source>
</evidence>
<name>A0A0N5BQP5_STREA</name>
<dbReference type="Proteomes" id="UP000046392">
    <property type="component" value="Unplaced"/>
</dbReference>
<dbReference type="GO" id="GO:0016020">
    <property type="term" value="C:membrane"/>
    <property type="evidence" value="ECO:0007669"/>
    <property type="project" value="UniProtKB-SubCell"/>
</dbReference>
<keyword evidence="3 6" id="KW-0812">Transmembrane</keyword>
<evidence type="ECO:0000256" key="2">
    <source>
        <dbReference type="ARBA" id="ARBA00009530"/>
    </source>
</evidence>
<reference evidence="8" key="1">
    <citation type="submission" date="2017-02" db="UniProtKB">
        <authorList>
            <consortium name="WormBaseParasite"/>
        </authorList>
    </citation>
    <scope>IDENTIFICATION</scope>
</reference>